<evidence type="ECO:0000256" key="2">
    <source>
        <dbReference type="ARBA" id="ARBA00022695"/>
    </source>
</evidence>
<evidence type="ECO:0000313" key="8">
    <source>
        <dbReference type="EMBL" id="OWZ11465.1"/>
    </source>
</evidence>
<evidence type="ECO:0000259" key="7">
    <source>
        <dbReference type="Pfam" id="PF17917"/>
    </source>
</evidence>
<evidence type="ECO:0000256" key="6">
    <source>
        <dbReference type="ARBA" id="ARBA00022918"/>
    </source>
</evidence>
<comment type="caution">
    <text evidence="8">The sequence shown here is derived from an EMBL/GenBank/DDBJ whole genome shotgun (WGS) entry which is preliminary data.</text>
</comment>
<evidence type="ECO:0000256" key="1">
    <source>
        <dbReference type="ARBA" id="ARBA00022679"/>
    </source>
</evidence>
<name>A0A225W1K9_9STRA</name>
<evidence type="ECO:0000256" key="3">
    <source>
        <dbReference type="ARBA" id="ARBA00022722"/>
    </source>
</evidence>
<dbReference type="SUPFAM" id="SSF56672">
    <property type="entry name" value="DNA/RNA polymerases"/>
    <property type="match status" value="1"/>
</dbReference>
<organism evidence="8 9">
    <name type="scientific">Phytophthora megakarya</name>
    <dbReference type="NCBI Taxonomy" id="4795"/>
    <lineage>
        <taxon>Eukaryota</taxon>
        <taxon>Sar</taxon>
        <taxon>Stramenopiles</taxon>
        <taxon>Oomycota</taxon>
        <taxon>Peronosporomycetes</taxon>
        <taxon>Peronosporales</taxon>
        <taxon>Peronosporaceae</taxon>
        <taxon>Phytophthora</taxon>
    </lineage>
</organism>
<dbReference type="InterPro" id="IPR043502">
    <property type="entry name" value="DNA/RNA_pol_sf"/>
</dbReference>
<accession>A0A225W1K9</accession>
<dbReference type="Pfam" id="PF17917">
    <property type="entry name" value="RT_RNaseH"/>
    <property type="match status" value="1"/>
</dbReference>
<gene>
    <name evidence="8" type="ORF">PHMEG_00015510</name>
</gene>
<dbReference type="Proteomes" id="UP000198211">
    <property type="component" value="Unassembled WGS sequence"/>
</dbReference>
<keyword evidence="2" id="KW-0548">Nucleotidyltransferase</keyword>
<dbReference type="PANTHER" id="PTHR34072:SF52">
    <property type="entry name" value="RIBONUCLEASE H"/>
    <property type="match status" value="1"/>
</dbReference>
<proteinExistence type="predicted"/>
<feature type="domain" description="Reverse transcriptase RNase H-like" evidence="7">
    <location>
        <begin position="19"/>
        <end position="109"/>
    </location>
</feature>
<dbReference type="GO" id="GO:0016787">
    <property type="term" value="F:hydrolase activity"/>
    <property type="evidence" value="ECO:0007669"/>
    <property type="project" value="UniProtKB-KW"/>
</dbReference>
<protein>
    <recommendedName>
        <fullName evidence="7">Reverse transcriptase RNase H-like domain-containing protein</fullName>
    </recommendedName>
</protein>
<dbReference type="InterPro" id="IPR041373">
    <property type="entry name" value="RT_RNaseH"/>
</dbReference>
<keyword evidence="5" id="KW-0378">Hydrolase</keyword>
<keyword evidence="4" id="KW-0255">Endonuclease</keyword>
<evidence type="ECO:0000313" key="9">
    <source>
        <dbReference type="Proteomes" id="UP000198211"/>
    </source>
</evidence>
<dbReference type="OrthoDB" id="96878at2759"/>
<evidence type="ECO:0000256" key="4">
    <source>
        <dbReference type="ARBA" id="ARBA00022759"/>
    </source>
</evidence>
<keyword evidence="3" id="KW-0540">Nuclease</keyword>
<keyword evidence="9" id="KW-1185">Reference proteome</keyword>
<evidence type="ECO:0000256" key="5">
    <source>
        <dbReference type="ARBA" id="ARBA00022801"/>
    </source>
</evidence>
<reference evidence="9" key="1">
    <citation type="submission" date="2017-03" db="EMBL/GenBank/DDBJ databases">
        <title>Phytopthora megakarya and P. palmivora, two closely related causual agents of cacao black pod achieved similar genome size and gene model numbers by different mechanisms.</title>
        <authorList>
            <person name="Ali S."/>
            <person name="Shao J."/>
            <person name="Larry D.J."/>
            <person name="Kronmiller B."/>
            <person name="Shen D."/>
            <person name="Strem M.D."/>
            <person name="Melnick R.L."/>
            <person name="Guiltinan M.J."/>
            <person name="Tyler B.M."/>
            <person name="Meinhardt L.W."/>
            <person name="Bailey B.A."/>
        </authorList>
    </citation>
    <scope>NUCLEOTIDE SEQUENCE [LARGE SCALE GENOMIC DNA]</scope>
    <source>
        <strain evidence="9">zdho120</strain>
    </source>
</reference>
<dbReference type="EMBL" id="NBNE01002118">
    <property type="protein sequence ID" value="OWZ11465.1"/>
    <property type="molecule type" value="Genomic_DNA"/>
</dbReference>
<keyword evidence="1" id="KW-0808">Transferase</keyword>
<dbReference type="PANTHER" id="PTHR34072">
    <property type="entry name" value="ENZYMATIC POLYPROTEIN-RELATED"/>
    <property type="match status" value="1"/>
</dbReference>
<keyword evidence="6" id="KW-0695">RNA-directed DNA polymerase</keyword>
<dbReference type="GO" id="GO:0004519">
    <property type="term" value="F:endonuclease activity"/>
    <property type="evidence" value="ECO:0007669"/>
    <property type="project" value="UniProtKB-KW"/>
</dbReference>
<sequence length="213" mass="24331">MKTAMMQAVGLLTFSEYCKPFPMHTDASGYQHGAVIPKFGRPLACWSKKCNDAQKKYYTNKIELLSIKLVFQEYRTMLLGHEVHTHIDHLDLTYGMYNNVHMLRWRLQIEPDIRYVKGEDNVVAYTISRLPRADDRSLQYQNELVVAAARDLTTLSNGDLREIAHSQKLDDTEILRCATTKEVNGVERQVDGTTGRIIIPSSLQTPVITAYPK</sequence>
<dbReference type="AlphaFoldDB" id="A0A225W1K9"/>
<dbReference type="GO" id="GO:0003964">
    <property type="term" value="F:RNA-directed DNA polymerase activity"/>
    <property type="evidence" value="ECO:0007669"/>
    <property type="project" value="UniProtKB-KW"/>
</dbReference>